<dbReference type="RefSeq" id="WP_354547435.1">
    <property type="nucleotide sequence ID" value="NZ_JBEPSD010000001.1"/>
</dbReference>
<keyword evidence="11" id="KW-1185">Reference proteome</keyword>
<evidence type="ECO:0000256" key="3">
    <source>
        <dbReference type="ARBA" id="ARBA00022692"/>
    </source>
</evidence>
<keyword evidence="4 7" id="KW-1133">Transmembrane helix</keyword>
<evidence type="ECO:0000256" key="1">
    <source>
        <dbReference type="ARBA" id="ARBA00004651"/>
    </source>
</evidence>
<name>A0ABV2PUA3_9GAMM</name>
<evidence type="ECO:0000256" key="5">
    <source>
        <dbReference type="ARBA" id="ARBA00023136"/>
    </source>
</evidence>
<evidence type="ECO:0000259" key="9">
    <source>
        <dbReference type="Pfam" id="PF12704"/>
    </source>
</evidence>
<evidence type="ECO:0000256" key="4">
    <source>
        <dbReference type="ARBA" id="ARBA00022989"/>
    </source>
</evidence>
<protein>
    <submittedName>
        <fullName evidence="10">ABC transport system permease protein</fullName>
    </submittedName>
</protein>
<proteinExistence type="inferred from homology"/>
<evidence type="ECO:0000313" key="11">
    <source>
        <dbReference type="Proteomes" id="UP001549251"/>
    </source>
</evidence>
<evidence type="ECO:0000256" key="7">
    <source>
        <dbReference type="SAM" id="Phobius"/>
    </source>
</evidence>
<feature type="transmembrane region" description="Helical" evidence="7">
    <location>
        <begin position="358"/>
        <end position="379"/>
    </location>
</feature>
<sequence length="427" mass="46308">MARLPAATGARAEDPVRATIMHPILSALKHHKTTVVLVMLEIALTCAIVSNALFLIGDRLSDMQLTTGVANNELVWVNSDSLREDGNPASRMSLEQADLTALRDMRGVTGVVRVNSLPLLDAAMWRSGISVQPGLPKATFNNIAMYLGTPGIVGELGIKLDQGRDFLPQEYADYSPSANQAPPSAVIVTRALADRLWPSQSALGQPIFMGEKGKYVTRVVGVTRHLLNPTLSGRTNSEDNLLLPVRSIPGGMYVLRMEPAARDAVLRDIPAVLDRVDNDRIITGSNSYARTVSDYFHDDRALIWLLLVVIGCLLALTALGVVGLSSFWVQQRTHQIGIRRAVGATRNDILRYFQTENFLIVSGGIALGLLLAVALNLLLMKHYELPRLPLYYLPIAALVLWVLGQLAVLGPALRAAAVPPVVATRSV</sequence>
<comment type="caution">
    <text evidence="10">The sequence shown here is derived from an EMBL/GenBank/DDBJ whole genome shotgun (WGS) entry which is preliminary data.</text>
</comment>
<feature type="transmembrane region" description="Helical" evidence="7">
    <location>
        <begin position="391"/>
        <end position="413"/>
    </location>
</feature>
<evidence type="ECO:0000259" key="8">
    <source>
        <dbReference type="Pfam" id="PF02687"/>
    </source>
</evidence>
<dbReference type="PANTHER" id="PTHR30572">
    <property type="entry name" value="MEMBRANE COMPONENT OF TRANSPORTER-RELATED"/>
    <property type="match status" value="1"/>
</dbReference>
<dbReference type="Pfam" id="PF12704">
    <property type="entry name" value="MacB_PCD"/>
    <property type="match status" value="1"/>
</dbReference>
<feature type="domain" description="MacB-like periplasmic core" evidence="9">
    <location>
        <begin position="54"/>
        <end position="269"/>
    </location>
</feature>
<reference evidence="10 11" key="1">
    <citation type="submission" date="2024-06" db="EMBL/GenBank/DDBJ databases">
        <title>Sorghum-associated microbial communities from plants grown in Nebraska, USA.</title>
        <authorList>
            <person name="Schachtman D."/>
        </authorList>
    </citation>
    <scope>NUCLEOTIDE SEQUENCE [LARGE SCALE GENOMIC DNA]</scope>
    <source>
        <strain evidence="10 11">1757</strain>
    </source>
</reference>
<accession>A0ABV2PUA3</accession>
<evidence type="ECO:0000256" key="2">
    <source>
        <dbReference type="ARBA" id="ARBA00022475"/>
    </source>
</evidence>
<dbReference type="PANTHER" id="PTHR30572:SF4">
    <property type="entry name" value="ABC TRANSPORTER PERMEASE YTRF"/>
    <property type="match status" value="1"/>
</dbReference>
<evidence type="ECO:0000256" key="6">
    <source>
        <dbReference type="ARBA" id="ARBA00038076"/>
    </source>
</evidence>
<keyword evidence="5 7" id="KW-0472">Membrane</keyword>
<feature type="domain" description="ABC3 transporter permease C-terminal" evidence="8">
    <location>
        <begin position="308"/>
        <end position="419"/>
    </location>
</feature>
<dbReference type="InterPro" id="IPR025857">
    <property type="entry name" value="MacB_PCD"/>
</dbReference>
<dbReference type="Proteomes" id="UP001549251">
    <property type="component" value="Unassembled WGS sequence"/>
</dbReference>
<evidence type="ECO:0000313" key="10">
    <source>
        <dbReference type="EMBL" id="MET4568614.1"/>
    </source>
</evidence>
<dbReference type="InterPro" id="IPR003838">
    <property type="entry name" value="ABC3_permease_C"/>
</dbReference>
<organism evidence="10 11">
    <name type="scientific">Rhodanobacter soli</name>
    <dbReference type="NCBI Taxonomy" id="590609"/>
    <lineage>
        <taxon>Bacteria</taxon>
        <taxon>Pseudomonadati</taxon>
        <taxon>Pseudomonadota</taxon>
        <taxon>Gammaproteobacteria</taxon>
        <taxon>Lysobacterales</taxon>
        <taxon>Rhodanobacteraceae</taxon>
        <taxon>Rhodanobacter</taxon>
    </lineage>
</organism>
<comment type="similarity">
    <text evidence="6">Belongs to the ABC-4 integral membrane protein family.</text>
</comment>
<dbReference type="Pfam" id="PF02687">
    <property type="entry name" value="FtsX"/>
    <property type="match status" value="1"/>
</dbReference>
<feature type="transmembrane region" description="Helical" evidence="7">
    <location>
        <begin position="35"/>
        <end position="56"/>
    </location>
</feature>
<comment type="subcellular location">
    <subcellularLocation>
        <location evidence="1">Cell membrane</location>
        <topology evidence="1">Multi-pass membrane protein</topology>
    </subcellularLocation>
</comment>
<feature type="transmembrane region" description="Helical" evidence="7">
    <location>
        <begin position="302"/>
        <end position="329"/>
    </location>
</feature>
<dbReference type="InterPro" id="IPR050250">
    <property type="entry name" value="Macrolide_Exporter_MacB"/>
</dbReference>
<gene>
    <name evidence="10" type="ORF">ABIE04_000941</name>
</gene>
<keyword evidence="3 7" id="KW-0812">Transmembrane</keyword>
<dbReference type="EMBL" id="JBEPSD010000001">
    <property type="protein sequence ID" value="MET4568614.1"/>
    <property type="molecule type" value="Genomic_DNA"/>
</dbReference>
<keyword evidence="2" id="KW-1003">Cell membrane</keyword>